<dbReference type="Proteomes" id="UP000606193">
    <property type="component" value="Unassembled WGS sequence"/>
</dbReference>
<reference evidence="3 4" key="1">
    <citation type="submission" date="2020-08" db="EMBL/GenBank/DDBJ databases">
        <title>Genome public.</title>
        <authorList>
            <person name="Liu C."/>
            <person name="Sun Q."/>
        </authorList>
    </citation>
    <scope>NUCLEOTIDE SEQUENCE [LARGE SCALE GENOMIC DNA]</scope>
    <source>
        <strain evidence="3 4">NSJ-37</strain>
    </source>
</reference>
<dbReference type="InterPro" id="IPR021338">
    <property type="entry name" value="DUF2953"/>
</dbReference>
<sequence length="279" mass="31500">MILLTILKWLGIALLCVLALLLVLCMCILFVPVRYHISVTCMDRWSAHGVVSWMFHILHLSFDTDGKKGTRLRIFGFPVSARENAGSRKRKRKKKASGVPAGSREPSQKEPEKDFGKPEVSLTEVKQMHKEPESMENETMEPSGKKKRSRFIALRNRVKKFFLSIKGIFDKIKAVDREGLQLIRLLLVNGGKLLKHIFPKKVRGWIHFGTSDPAQTGEILGAVSILFAMYGQGVRVIPDFDQAVFEGKVELRGSLMGIILLILVIRVHPIRLVSYLDGK</sequence>
<accession>A0ABR7MYV9</accession>
<keyword evidence="2" id="KW-1133">Transmembrane helix</keyword>
<keyword evidence="2" id="KW-0472">Membrane</keyword>
<feature type="compositionally biased region" description="Basic residues" evidence="1">
    <location>
        <begin position="87"/>
        <end position="96"/>
    </location>
</feature>
<feature type="transmembrane region" description="Helical" evidence="2">
    <location>
        <begin position="255"/>
        <end position="276"/>
    </location>
</feature>
<keyword evidence="2" id="KW-0812">Transmembrane</keyword>
<keyword evidence="4" id="KW-1185">Reference proteome</keyword>
<feature type="transmembrane region" description="Helical" evidence="2">
    <location>
        <begin position="12"/>
        <end position="33"/>
    </location>
</feature>
<feature type="region of interest" description="Disordered" evidence="1">
    <location>
        <begin position="85"/>
        <end position="148"/>
    </location>
</feature>
<feature type="compositionally biased region" description="Basic and acidic residues" evidence="1">
    <location>
        <begin position="106"/>
        <end position="117"/>
    </location>
</feature>
<evidence type="ECO:0000256" key="2">
    <source>
        <dbReference type="SAM" id="Phobius"/>
    </source>
</evidence>
<dbReference type="RefSeq" id="WP_249297216.1">
    <property type="nucleotide sequence ID" value="NZ_JACRSX010000002.1"/>
</dbReference>
<protein>
    <submittedName>
        <fullName evidence="3">DUF2953 domain-containing protein</fullName>
    </submittedName>
</protein>
<name>A0ABR7MYV9_9FIRM</name>
<proteinExistence type="predicted"/>
<evidence type="ECO:0000256" key="1">
    <source>
        <dbReference type="SAM" id="MobiDB-lite"/>
    </source>
</evidence>
<dbReference type="Pfam" id="PF11167">
    <property type="entry name" value="DUF2953"/>
    <property type="match status" value="1"/>
</dbReference>
<dbReference type="EMBL" id="JACRSX010000002">
    <property type="protein sequence ID" value="MBC8561538.1"/>
    <property type="molecule type" value="Genomic_DNA"/>
</dbReference>
<organism evidence="3 4">
    <name type="scientific">Jutongia huaianensis</name>
    <dbReference type="NCBI Taxonomy" id="2763668"/>
    <lineage>
        <taxon>Bacteria</taxon>
        <taxon>Bacillati</taxon>
        <taxon>Bacillota</taxon>
        <taxon>Clostridia</taxon>
        <taxon>Lachnospirales</taxon>
        <taxon>Lachnospiraceae</taxon>
        <taxon>Jutongia</taxon>
    </lineage>
</organism>
<gene>
    <name evidence="3" type="ORF">H8704_02655</name>
</gene>
<evidence type="ECO:0000313" key="3">
    <source>
        <dbReference type="EMBL" id="MBC8561538.1"/>
    </source>
</evidence>
<comment type="caution">
    <text evidence="3">The sequence shown here is derived from an EMBL/GenBank/DDBJ whole genome shotgun (WGS) entry which is preliminary data.</text>
</comment>
<evidence type="ECO:0000313" key="4">
    <source>
        <dbReference type="Proteomes" id="UP000606193"/>
    </source>
</evidence>